<keyword evidence="5 7" id="KW-0408">Iron</keyword>
<dbReference type="GO" id="GO:0004497">
    <property type="term" value="F:monooxygenase activity"/>
    <property type="evidence" value="ECO:0007669"/>
    <property type="project" value="UniProtKB-KW"/>
</dbReference>
<proteinExistence type="inferred from homology"/>
<dbReference type="PANTHER" id="PTHR24289">
    <property type="entry name" value="STEROID 17-ALPHA-HYDROXYLASE/17,20 LYASE"/>
    <property type="match status" value="1"/>
</dbReference>
<keyword evidence="2 7" id="KW-0349">Heme</keyword>
<dbReference type="OMA" id="GTEITMM"/>
<dbReference type="InterPro" id="IPR002401">
    <property type="entry name" value="Cyt_P450_E_grp-I"/>
</dbReference>
<dbReference type="EMBL" id="JABSTR010000005">
    <property type="protein sequence ID" value="KAH9369676.1"/>
    <property type="molecule type" value="Genomic_DNA"/>
</dbReference>
<sequence>MSPPDAPGGWDIPKNTGILYNIHGVNHDPKVWDKPQEFRPQRFLDTTTGKLRKEAGPLMTFGLGPRTCPGEKLGHVDMFYVLVRLMQRVSCSAPGRAQDVNLTALSSSLFCRPTQQNIVLTRRN</sequence>
<dbReference type="GO" id="GO:0016705">
    <property type="term" value="F:oxidoreductase activity, acting on paired donors, with incorporation or reduction of molecular oxygen"/>
    <property type="evidence" value="ECO:0007669"/>
    <property type="project" value="InterPro"/>
</dbReference>
<dbReference type="SUPFAM" id="SSF48264">
    <property type="entry name" value="Cytochrome P450"/>
    <property type="match status" value="1"/>
</dbReference>
<keyword evidence="3 7" id="KW-0479">Metal-binding</keyword>
<dbReference type="Gene3D" id="1.10.630.10">
    <property type="entry name" value="Cytochrome P450"/>
    <property type="match status" value="1"/>
</dbReference>
<keyword evidence="6 8" id="KW-0503">Monooxygenase</keyword>
<dbReference type="PRINTS" id="PR00463">
    <property type="entry name" value="EP450I"/>
</dbReference>
<comment type="similarity">
    <text evidence="1 8">Belongs to the cytochrome P450 family.</text>
</comment>
<comment type="caution">
    <text evidence="9">The sequence shown here is derived from an EMBL/GenBank/DDBJ whole genome shotgun (WGS) entry which is preliminary data.</text>
</comment>
<accession>A0A9J6G5E2</accession>
<dbReference type="AlphaFoldDB" id="A0A9J6G5E2"/>
<reference evidence="9 10" key="1">
    <citation type="journal article" date="2020" name="Cell">
        <title>Large-Scale Comparative Analyses of Tick Genomes Elucidate Their Genetic Diversity and Vector Capacities.</title>
        <authorList>
            <consortium name="Tick Genome and Microbiome Consortium (TIGMIC)"/>
            <person name="Jia N."/>
            <person name="Wang J."/>
            <person name="Shi W."/>
            <person name="Du L."/>
            <person name="Sun Y."/>
            <person name="Zhan W."/>
            <person name="Jiang J.F."/>
            <person name="Wang Q."/>
            <person name="Zhang B."/>
            <person name="Ji P."/>
            <person name="Bell-Sakyi L."/>
            <person name="Cui X.M."/>
            <person name="Yuan T.T."/>
            <person name="Jiang B.G."/>
            <person name="Yang W.F."/>
            <person name="Lam T.T."/>
            <person name="Chang Q.C."/>
            <person name="Ding S.J."/>
            <person name="Wang X.J."/>
            <person name="Zhu J.G."/>
            <person name="Ruan X.D."/>
            <person name="Zhao L."/>
            <person name="Wei J.T."/>
            <person name="Ye R.Z."/>
            <person name="Que T.C."/>
            <person name="Du C.H."/>
            <person name="Zhou Y.H."/>
            <person name="Cheng J.X."/>
            <person name="Dai P.F."/>
            <person name="Guo W.B."/>
            <person name="Han X.H."/>
            <person name="Huang E.J."/>
            <person name="Li L.F."/>
            <person name="Wei W."/>
            <person name="Gao Y.C."/>
            <person name="Liu J.Z."/>
            <person name="Shao H.Z."/>
            <person name="Wang X."/>
            <person name="Wang C.C."/>
            <person name="Yang T.C."/>
            <person name="Huo Q.B."/>
            <person name="Li W."/>
            <person name="Chen H.Y."/>
            <person name="Chen S.E."/>
            <person name="Zhou L.G."/>
            <person name="Ni X.B."/>
            <person name="Tian J.H."/>
            <person name="Sheng Y."/>
            <person name="Liu T."/>
            <person name="Pan Y.S."/>
            <person name="Xia L.Y."/>
            <person name="Li J."/>
            <person name="Zhao F."/>
            <person name="Cao W.C."/>
        </authorList>
    </citation>
    <scope>NUCLEOTIDE SEQUENCE [LARGE SCALE GENOMIC DNA]</scope>
    <source>
        <strain evidence="9">HaeL-2018</strain>
    </source>
</reference>
<evidence type="ECO:0000256" key="7">
    <source>
        <dbReference type="PIRSR" id="PIRSR602401-1"/>
    </source>
</evidence>
<evidence type="ECO:0000256" key="1">
    <source>
        <dbReference type="ARBA" id="ARBA00010617"/>
    </source>
</evidence>
<dbReference type="Pfam" id="PF00067">
    <property type="entry name" value="p450"/>
    <property type="match status" value="1"/>
</dbReference>
<dbReference type="InterPro" id="IPR036396">
    <property type="entry name" value="Cyt_P450_sf"/>
</dbReference>
<feature type="binding site" description="axial binding residue" evidence="7">
    <location>
        <position position="68"/>
    </location>
    <ligand>
        <name>heme</name>
        <dbReference type="ChEBI" id="CHEBI:30413"/>
    </ligand>
    <ligandPart>
        <name>Fe</name>
        <dbReference type="ChEBI" id="CHEBI:18248"/>
    </ligandPart>
</feature>
<dbReference type="InterPro" id="IPR017972">
    <property type="entry name" value="Cyt_P450_CS"/>
</dbReference>
<evidence type="ECO:0000256" key="3">
    <source>
        <dbReference type="ARBA" id="ARBA00022723"/>
    </source>
</evidence>
<dbReference type="PANTHER" id="PTHR24289:SF1">
    <property type="entry name" value="STEROID 17-ALPHA-HYDROXYLASE_17,20 LYASE"/>
    <property type="match status" value="1"/>
</dbReference>
<evidence type="ECO:0000256" key="5">
    <source>
        <dbReference type="ARBA" id="ARBA00023004"/>
    </source>
</evidence>
<evidence type="ECO:0000256" key="6">
    <source>
        <dbReference type="ARBA" id="ARBA00023033"/>
    </source>
</evidence>
<evidence type="ECO:0000256" key="2">
    <source>
        <dbReference type="ARBA" id="ARBA00022617"/>
    </source>
</evidence>
<evidence type="ECO:0000256" key="8">
    <source>
        <dbReference type="RuleBase" id="RU000461"/>
    </source>
</evidence>
<keyword evidence="4 8" id="KW-0560">Oxidoreductase</keyword>
<protein>
    <recommendedName>
        <fullName evidence="11">Cytochrome P450</fullName>
    </recommendedName>
</protein>
<dbReference type="VEuPathDB" id="VectorBase:HLOH_046157"/>
<gene>
    <name evidence="9" type="ORF">HPB48_007643</name>
</gene>
<dbReference type="InterPro" id="IPR001128">
    <property type="entry name" value="Cyt_P450"/>
</dbReference>
<keyword evidence="10" id="KW-1185">Reference proteome</keyword>
<organism evidence="9 10">
    <name type="scientific">Haemaphysalis longicornis</name>
    <name type="common">Bush tick</name>
    <dbReference type="NCBI Taxonomy" id="44386"/>
    <lineage>
        <taxon>Eukaryota</taxon>
        <taxon>Metazoa</taxon>
        <taxon>Ecdysozoa</taxon>
        <taxon>Arthropoda</taxon>
        <taxon>Chelicerata</taxon>
        <taxon>Arachnida</taxon>
        <taxon>Acari</taxon>
        <taxon>Parasitiformes</taxon>
        <taxon>Ixodida</taxon>
        <taxon>Ixodoidea</taxon>
        <taxon>Ixodidae</taxon>
        <taxon>Haemaphysalinae</taxon>
        <taxon>Haemaphysalis</taxon>
    </lineage>
</organism>
<evidence type="ECO:0008006" key="11">
    <source>
        <dbReference type="Google" id="ProtNLM"/>
    </source>
</evidence>
<evidence type="ECO:0000256" key="4">
    <source>
        <dbReference type="ARBA" id="ARBA00023002"/>
    </source>
</evidence>
<dbReference type="Proteomes" id="UP000821853">
    <property type="component" value="Chromosome 3"/>
</dbReference>
<name>A0A9J6G5E2_HAELO</name>
<dbReference type="PROSITE" id="PS00086">
    <property type="entry name" value="CYTOCHROME_P450"/>
    <property type="match status" value="1"/>
</dbReference>
<dbReference type="GO" id="GO:0020037">
    <property type="term" value="F:heme binding"/>
    <property type="evidence" value="ECO:0007669"/>
    <property type="project" value="InterPro"/>
</dbReference>
<evidence type="ECO:0000313" key="9">
    <source>
        <dbReference type="EMBL" id="KAH9369676.1"/>
    </source>
</evidence>
<evidence type="ECO:0000313" key="10">
    <source>
        <dbReference type="Proteomes" id="UP000821853"/>
    </source>
</evidence>
<dbReference type="GO" id="GO:0005506">
    <property type="term" value="F:iron ion binding"/>
    <property type="evidence" value="ECO:0007669"/>
    <property type="project" value="InterPro"/>
</dbReference>
<dbReference type="OrthoDB" id="6511124at2759"/>
<comment type="cofactor">
    <cofactor evidence="7">
        <name>heme</name>
        <dbReference type="ChEBI" id="CHEBI:30413"/>
    </cofactor>
</comment>